<dbReference type="SUPFAM" id="SSF56003">
    <property type="entry name" value="Molybdenum cofactor-binding domain"/>
    <property type="match status" value="1"/>
</dbReference>
<reference evidence="3 4" key="1">
    <citation type="submission" date="2019-12" db="EMBL/GenBank/DDBJ databases">
        <title>Genome sequenceing of Clostridium bovifaecis.</title>
        <authorList>
            <person name="Yao Y."/>
        </authorList>
    </citation>
    <scope>NUCLEOTIDE SEQUENCE [LARGE SCALE GENOMIC DNA]</scope>
    <source>
        <strain evidence="3 4">BXX</strain>
    </source>
</reference>
<dbReference type="InterPro" id="IPR037165">
    <property type="entry name" value="AldOxase/xan_DH_Mopterin-bd_sf"/>
</dbReference>
<organism evidence="3 4">
    <name type="scientific">Clostridium bovifaecis</name>
    <dbReference type="NCBI Taxonomy" id="2184719"/>
    <lineage>
        <taxon>Bacteria</taxon>
        <taxon>Bacillati</taxon>
        <taxon>Bacillota</taxon>
        <taxon>Clostridia</taxon>
        <taxon>Eubacteriales</taxon>
        <taxon>Clostridiaceae</taxon>
        <taxon>Clostridium</taxon>
    </lineage>
</organism>
<gene>
    <name evidence="3" type="ORF">GOM49_09940</name>
</gene>
<dbReference type="GO" id="GO:0005506">
    <property type="term" value="F:iron ion binding"/>
    <property type="evidence" value="ECO:0007669"/>
    <property type="project" value="InterPro"/>
</dbReference>
<proteinExistence type="predicted"/>
<accession>A0A6I6FC34</accession>
<name>A0A6I6FC34_9CLOT</name>
<dbReference type="InterPro" id="IPR046867">
    <property type="entry name" value="AldOxase/xan_DH_MoCoBD2"/>
</dbReference>
<evidence type="ECO:0000313" key="4">
    <source>
        <dbReference type="Proteomes" id="UP000422764"/>
    </source>
</evidence>
<dbReference type="Proteomes" id="UP000422764">
    <property type="component" value="Chromosome"/>
</dbReference>
<keyword evidence="1" id="KW-0500">Molybdenum</keyword>
<dbReference type="Gene3D" id="3.30.365.10">
    <property type="entry name" value="Aldehyde oxidase/xanthine dehydrogenase, molybdopterin binding domain"/>
    <property type="match status" value="2"/>
</dbReference>
<dbReference type="EMBL" id="CP046522">
    <property type="protein sequence ID" value="QGU95365.1"/>
    <property type="molecule type" value="Genomic_DNA"/>
</dbReference>
<evidence type="ECO:0000259" key="2">
    <source>
        <dbReference type="Pfam" id="PF20256"/>
    </source>
</evidence>
<dbReference type="PANTHER" id="PTHR11908:SF132">
    <property type="entry name" value="ALDEHYDE OXIDASE 1-RELATED"/>
    <property type="match status" value="1"/>
</dbReference>
<dbReference type="AlphaFoldDB" id="A0A6I6FC34"/>
<keyword evidence="4" id="KW-1185">Reference proteome</keyword>
<dbReference type="GO" id="GO:0016491">
    <property type="term" value="F:oxidoreductase activity"/>
    <property type="evidence" value="ECO:0007669"/>
    <property type="project" value="InterPro"/>
</dbReference>
<dbReference type="PANTHER" id="PTHR11908">
    <property type="entry name" value="XANTHINE DEHYDROGENASE"/>
    <property type="match status" value="1"/>
</dbReference>
<feature type="domain" description="Aldehyde oxidase/xanthine dehydrogenase second molybdopterin binding" evidence="2">
    <location>
        <begin position="3"/>
        <end position="268"/>
    </location>
</feature>
<dbReference type="Pfam" id="PF20256">
    <property type="entry name" value="MoCoBD_2"/>
    <property type="match status" value="1"/>
</dbReference>
<sequence length="334" mass="35859">MIRKGRGVANVYYPTGFNGGGDPDLVSLRIKVDGTIDMTNATCEMGQGFKTVGIQMAAEALGVSEEIFTIDNSNTDTAAFSMDTAGSRSTYIVGLAAISAAKDLIKKIKEFAAGTMGCKIEELVYENGKVSKKDDETKAMTLKEIGAASTYGGVFLMGAGGFLPPPGPPRDPETGHTIPSRSYAWGSTVVDVEVDDETGEVTVVNLYDCYDVGTVINPLQAEGQVDGGNVQGISMALYEDLSPYFPQSIETYASNFTDYIIPTFKDIPQKSEIKFYENYDPYGPFGAKGMGEMVTNTQPPAIANAIYDAVGVYIDSLPITPEKILRALEEKNKK</sequence>
<evidence type="ECO:0000313" key="3">
    <source>
        <dbReference type="EMBL" id="QGU95365.1"/>
    </source>
</evidence>
<protein>
    <submittedName>
        <fullName evidence="3">Molybdopterin-dependent oxidoreductase</fullName>
    </submittedName>
</protein>
<evidence type="ECO:0000256" key="1">
    <source>
        <dbReference type="ARBA" id="ARBA00022505"/>
    </source>
</evidence>
<dbReference type="InterPro" id="IPR016208">
    <property type="entry name" value="Ald_Oxase/xanthine_DH-like"/>
</dbReference>